<dbReference type="EMBL" id="QXMN01000030">
    <property type="protein sequence ID" value="RIX76659.1"/>
    <property type="molecule type" value="Genomic_DNA"/>
</dbReference>
<feature type="signal peptide" evidence="2">
    <location>
        <begin position="1"/>
        <end position="36"/>
    </location>
</feature>
<feature type="compositionally biased region" description="Low complexity" evidence="1">
    <location>
        <begin position="176"/>
        <end position="193"/>
    </location>
</feature>
<evidence type="ECO:0000313" key="4">
    <source>
        <dbReference type="Proteomes" id="UP000265619"/>
    </source>
</evidence>
<protein>
    <submittedName>
        <fullName evidence="3">Uncharacterized protein</fullName>
    </submittedName>
</protein>
<feature type="region of interest" description="Disordered" evidence="1">
    <location>
        <begin position="151"/>
        <end position="193"/>
    </location>
</feature>
<proteinExistence type="predicted"/>
<organism evidence="3 4">
    <name type="scientific">Acidovorax cavernicola</name>
    <dbReference type="NCBI Taxonomy" id="1675792"/>
    <lineage>
        <taxon>Bacteria</taxon>
        <taxon>Pseudomonadati</taxon>
        <taxon>Pseudomonadota</taxon>
        <taxon>Betaproteobacteria</taxon>
        <taxon>Burkholderiales</taxon>
        <taxon>Comamonadaceae</taxon>
        <taxon>Acidovorax</taxon>
    </lineage>
</organism>
<dbReference type="Proteomes" id="UP000265619">
    <property type="component" value="Unassembled WGS sequence"/>
</dbReference>
<evidence type="ECO:0000256" key="2">
    <source>
        <dbReference type="SAM" id="SignalP"/>
    </source>
</evidence>
<accession>A0A9X8GU57</accession>
<evidence type="ECO:0000313" key="3">
    <source>
        <dbReference type="EMBL" id="RIX76659.1"/>
    </source>
</evidence>
<dbReference type="AlphaFoldDB" id="A0A9X8GU57"/>
<reference evidence="3 4" key="1">
    <citation type="submission" date="2018-09" db="EMBL/GenBank/DDBJ databases">
        <title>Acidovorax cavernicola nov. sp. isolated from Gruta de las Maravillas (Aracena, Spain).</title>
        <authorList>
            <person name="Jurado V."/>
            <person name="Gutierrez-Patricio S."/>
            <person name="Gonzalez-Pimentel J.L."/>
            <person name="Miller A.Z."/>
            <person name="Laiz L."/>
            <person name="Saiz-Jimenez C."/>
        </authorList>
    </citation>
    <scope>NUCLEOTIDE SEQUENCE [LARGE SCALE GENOMIC DNA]</scope>
    <source>
        <strain evidence="3 4">1011MAR4D40.2</strain>
    </source>
</reference>
<comment type="caution">
    <text evidence="3">The sequence shown here is derived from an EMBL/GenBank/DDBJ whole genome shotgun (WGS) entry which is preliminary data.</text>
</comment>
<gene>
    <name evidence="3" type="ORF">D3H34_21490</name>
</gene>
<evidence type="ECO:0000256" key="1">
    <source>
        <dbReference type="SAM" id="MobiDB-lite"/>
    </source>
</evidence>
<name>A0A9X8GU57_9BURK</name>
<dbReference type="RefSeq" id="WP_119556280.1">
    <property type="nucleotide sequence ID" value="NZ_QXMN01000030.1"/>
</dbReference>
<feature type="chain" id="PRO_5040892930" evidence="2">
    <location>
        <begin position="37"/>
        <end position="264"/>
    </location>
</feature>
<keyword evidence="4" id="KW-1185">Reference proteome</keyword>
<keyword evidence="2" id="KW-0732">Signal</keyword>
<dbReference type="OrthoDB" id="8855024at2"/>
<sequence>MPSRTRLHPLLSRSNRAALVLCAALTGAALAPPAHAFWGLIGKAAGKAATAGKAAGVAGKGAAVGAGAVAAEGATGVAAKGAMALGDDAAHAAQVGSKGFGGAHELSAVNAALPPEVAAYLAKPAKELTPKDTSFMMDSYRQMVERAGKSGDFTAVERMPSSANTARTLPAEPVKAAAPQPTAATAPAAASSGTSGALPFHAVRLLAHAAHAGNKSAQAELDRVCRDGSVASKRFSKETRATPEFKQACADRKAAATTRTAAAS</sequence>